<comment type="caution">
    <text evidence="1">The sequence shown here is derived from an EMBL/GenBank/DDBJ whole genome shotgun (WGS) entry which is preliminary data.</text>
</comment>
<name>A0AAV4P5K0_CAEEX</name>
<evidence type="ECO:0000313" key="1">
    <source>
        <dbReference type="EMBL" id="GIX92311.1"/>
    </source>
</evidence>
<dbReference type="AlphaFoldDB" id="A0AAV4P5K0"/>
<accession>A0AAV4P5K0</accession>
<gene>
    <name evidence="1" type="primary">AVEN_223647_1</name>
    <name evidence="1" type="ORF">CEXT_387141</name>
</gene>
<keyword evidence="2" id="KW-1185">Reference proteome</keyword>
<dbReference type="Proteomes" id="UP001054945">
    <property type="component" value="Unassembled WGS sequence"/>
</dbReference>
<organism evidence="1 2">
    <name type="scientific">Caerostris extrusa</name>
    <name type="common">Bark spider</name>
    <name type="synonym">Caerostris bankana</name>
    <dbReference type="NCBI Taxonomy" id="172846"/>
    <lineage>
        <taxon>Eukaryota</taxon>
        <taxon>Metazoa</taxon>
        <taxon>Ecdysozoa</taxon>
        <taxon>Arthropoda</taxon>
        <taxon>Chelicerata</taxon>
        <taxon>Arachnida</taxon>
        <taxon>Araneae</taxon>
        <taxon>Araneomorphae</taxon>
        <taxon>Entelegynae</taxon>
        <taxon>Araneoidea</taxon>
        <taxon>Araneidae</taxon>
        <taxon>Caerostris</taxon>
    </lineage>
</organism>
<sequence length="253" mass="27764">MRGLGDERDNPCIGRKCSTEELGSGDGRVGQWDEGCSLELLRRRFRSGRSHPSRRCCSRLRKWNRGMASSGAELLFFIVCAYGIMRTLQCVTIASCWALSLYLLFPATRAQILTDRPLPIDQLVQMVWDPSALIYMWTALDQFYNIALGWHRAARSMVSLPFRDGRSMDHVRINSPKILSQTQTAGCTPLGKIQPDLFRTATSGRFLGAASSGAPELAAIASSSPELLATTTSISVPSSTNTFSYLASKSSTG</sequence>
<protein>
    <submittedName>
        <fullName evidence="1">Uncharacterized protein</fullName>
    </submittedName>
</protein>
<proteinExistence type="predicted"/>
<evidence type="ECO:0000313" key="2">
    <source>
        <dbReference type="Proteomes" id="UP001054945"/>
    </source>
</evidence>
<reference evidence="1 2" key="1">
    <citation type="submission" date="2021-06" db="EMBL/GenBank/DDBJ databases">
        <title>Caerostris extrusa draft genome.</title>
        <authorList>
            <person name="Kono N."/>
            <person name="Arakawa K."/>
        </authorList>
    </citation>
    <scope>NUCLEOTIDE SEQUENCE [LARGE SCALE GENOMIC DNA]</scope>
</reference>
<dbReference type="EMBL" id="BPLR01004114">
    <property type="protein sequence ID" value="GIX92311.1"/>
    <property type="molecule type" value="Genomic_DNA"/>
</dbReference>